<evidence type="ECO:0000256" key="2">
    <source>
        <dbReference type="SAM" id="SignalP"/>
    </source>
</evidence>
<organism evidence="3">
    <name type="scientific">Fibrocapsa japonica</name>
    <dbReference type="NCBI Taxonomy" id="94617"/>
    <lineage>
        <taxon>Eukaryota</taxon>
        <taxon>Sar</taxon>
        <taxon>Stramenopiles</taxon>
        <taxon>Ochrophyta</taxon>
        <taxon>Raphidophyceae</taxon>
        <taxon>Chattonellales</taxon>
        <taxon>Chattonellaceae</taxon>
        <taxon>Fibrocapsa</taxon>
    </lineage>
</organism>
<accession>A0A7S2UYV7</accession>
<protein>
    <submittedName>
        <fullName evidence="3">Uncharacterized protein</fullName>
    </submittedName>
</protein>
<feature type="signal peptide" evidence="2">
    <location>
        <begin position="1"/>
        <end position="32"/>
    </location>
</feature>
<feature type="compositionally biased region" description="Basic and acidic residues" evidence="1">
    <location>
        <begin position="152"/>
        <end position="166"/>
    </location>
</feature>
<proteinExistence type="predicted"/>
<name>A0A7S2UYV7_9STRA</name>
<feature type="chain" id="PRO_5031093516" evidence="2">
    <location>
        <begin position="33"/>
        <end position="198"/>
    </location>
</feature>
<dbReference type="EMBL" id="HBHR01008128">
    <property type="protein sequence ID" value="CAD9861402.1"/>
    <property type="molecule type" value="Transcribed_RNA"/>
</dbReference>
<feature type="compositionally biased region" description="Polar residues" evidence="1">
    <location>
        <begin position="127"/>
        <end position="151"/>
    </location>
</feature>
<gene>
    <name evidence="3" type="ORF">FJAP1339_LOCUS3924</name>
</gene>
<feature type="compositionally biased region" description="Basic residues" evidence="1">
    <location>
        <begin position="186"/>
        <end position="198"/>
    </location>
</feature>
<keyword evidence="2" id="KW-0732">Signal</keyword>
<evidence type="ECO:0000256" key="1">
    <source>
        <dbReference type="SAM" id="MobiDB-lite"/>
    </source>
</evidence>
<sequence>MMNPQQGSIIGTRSKMHLGCFLLLLFIMNVRQEVEGSAYYQKHLRGSTVMVRSKEAQGQHYLRMRLRREKQNMHNEATRKALLIKPLVTEHDLRNDHVSEKAVVRGVPTEISSKQTESKKSMDSGDQFDNISYENSPTETNMNASQSSSTVKEAKSRENKLEHEKTPSSGQVIMKSRRPNPSSKQIFRRHKNLRMAVY</sequence>
<reference evidence="3" key="1">
    <citation type="submission" date="2021-01" db="EMBL/GenBank/DDBJ databases">
        <authorList>
            <person name="Corre E."/>
            <person name="Pelletier E."/>
            <person name="Niang G."/>
            <person name="Scheremetjew M."/>
            <person name="Finn R."/>
            <person name="Kale V."/>
            <person name="Holt S."/>
            <person name="Cochrane G."/>
            <person name="Meng A."/>
            <person name="Brown T."/>
            <person name="Cohen L."/>
        </authorList>
    </citation>
    <scope>NUCLEOTIDE SEQUENCE</scope>
    <source>
        <strain evidence="3">CCMP1661</strain>
    </source>
</reference>
<evidence type="ECO:0000313" key="3">
    <source>
        <dbReference type="EMBL" id="CAD9861402.1"/>
    </source>
</evidence>
<dbReference type="AlphaFoldDB" id="A0A7S2UYV7"/>
<feature type="region of interest" description="Disordered" evidence="1">
    <location>
        <begin position="108"/>
        <end position="198"/>
    </location>
</feature>